<dbReference type="Gene3D" id="3.30.565.10">
    <property type="entry name" value="Histidine kinase-like ATPase, C-terminal domain"/>
    <property type="match status" value="1"/>
</dbReference>
<evidence type="ECO:0000256" key="6">
    <source>
        <dbReference type="ARBA" id="ARBA00022989"/>
    </source>
</evidence>
<dbReference type="InterPro" id="IPR005467">
    <property type="entry name" value="His_kinase_dom"/>
</dbReference>
<organism evidence="11 12">
    <name type="scientific">Paracidovorax citrulli</name>
    <name type="common">Acidovorax citrulli</name>
    <dbReference type="NCBI Taxonomy" id="80869"/>
    <lineage>
        <taxon>Bacteria</taxon>
        <taxon>Pseudomonadati</taxon>
        <taxon>Pseudomonadota</taxon>
        <taxon>Betaproteobacteria</taxon>
        <taxon>Burkholderiales</taxon>
        <taxon>Comamonadaceae</taxon>
        <taxon>Paracidovorax</taxon>
    </lineage>
</organism>
<dbReference type="SMART" id="SM01049">
    <property type="entry name" value="Cache_2"/>
    <property type="match status" value="1"/>
</dbReference>
<keyword evidence="6" id="KW-1133">Transmembrane helix</keyword>
<feature type="signal peptide" evidence="9">
    <location>
        <begin position="1"/>
        <end position="23"/>
    </location>
</feature>
<dbReference type="InterPro" id="IPR017171">
    <property type="entry name" value="Sig_transdc_His_kinase_MctS"/>
</dbReference>
<gene>
    <name evidence="11" type="ORF">QRO08_19275</name>
</gene>
<evidence type="ECO:0000313" key="12">
    <source>
        <dbReference type="Proteomes" id="UP001242732"/>
    </source>
</evidence>
<keyword evidence="8" id="KW-0472">Membrane</keyword>
<evidence type="ECO:0000256" key="3">
    <source>
        <dbReference type="ARBA" id="ARBA00022679"/>
    </source>
</evidence>
<dbReference type="Pfam" id="PF02518">
    <property type="entry name" value="HATPase_c"/>
    <property type="match status" value="1"/>
</dbReference>
<proteinExistence type="predicted"/>
<dbReference type="InterPro" id="IPR050482">
    <property type="entry name" value="Sensor_HK_TwoCompSys"/>
</dbReference>
<dbReference type="PROSITE" id="PS50109">
    <property type="entry name" value="HIS_KIN"/>
    <property type="match status" value="1"/>
</dbReference>
<evidence type="ECO:0000259" key="10">
    <source>
        <dbReference type="PROSITE" id="PS50109"/>
    </source>
</evidence>
<accession>A0ABY9AN69</accession>
<keyword evidence="9" id="KW-0732">Signal</keyword>
<keyword evidence="3" id="KW-0808">Transferase</keyword>
<comment type="subcellular location">
    <subcellularLocation>
        <location evidence="1">Cell membrane</location>
        <topology evidence="1">Multi-pass membrane protein</topology>
    </subcellularLocation>
</comment>
<evidence type="ECO:0000256" key="7">
    <source>
        <dbReference type="ARBA" id="ARBA00023012"/>
    </source>
</evidence>
<name>A0ABY9AN69_PARCI</name>
<feature type="domain" description="Histidine kinase" evidence="10">
    <location>
        <begin position="252"/>
        <end position="450"/>
    </location>
</feature>
<dbReference type="Gene3D" id="1.20.5.1930">
    <property type="match status" value="1"/>
</dbReference>
<protein>
    <submittedName>
        <fullName evidence="11">Cache domain-containing protein</fullName>
    </submittedName>
</protein>
<dbReference type="PIRSF" id="PIRSF037314">
    <property type="entry name" value="STHK_MctS"/>
    <property type="match status" value="1"/>
</dbReference>
<dbReference type="InterPro" id="IPR003594">
    <property type="entry name" value="HATPase_dom"/>
</dbReference>
<evidence type="ECO:0000256" key="2">
    <source>
        <dbReference type="ARBA" id="ARBA00022475"/>
    </source>
</evidence>
<keyword evidence="2" id="KW-1003">Cell membrane</keyword>
<keyword evidence="5" id="KW-0418">Kinase</keyword>
<dbReference type="SMART" id="SM00387">
    <property type="entry name" value="HATPase_c"/>
    <property type="match status" value="1"/>
</dbReference>
<keyword evidence="4" id="KW-0812">Transmembrane</keyword>
<dbReference type="PROSITE" id="PS51257">
    <property type="entry name" value="PROKAR_LIPOPROTEIN"/>
    <property type="match status" value="1"/>
</dbReference>
<dbReference type="Pfam" id="PF17200">
    <property type="entry name" value="sCache_2"/>
    <property type="match status" value="1"/>
</dbReference>
<dbReference type="Pfam" id="PF07730">
    <property type="entry name" value="HisKA_3"/>
    <property type="match status" value="1"/>
</dbReference>
<evidence type="ECO:0000256" key="5">
    <source>
        <dbReference type="ARBA" id="ARBA00022777"/>
    </source>
</evidence>
<reference evidence="11 12" key="1">
    <citation type="submission" date="2023-06" db="EMBL/GenBank/DDBJ databases">
        <authorList>
            <person name="Ham H."/>
            <person name="Park D.S."/>
        </authorList>
    </citation>
    <scope>NUCLEOTIDE SEQUENCE [LARGE SCALE GENOMIC DNA]</scope>
    <source>
        <strain evidence="11 12">KACC 17005</strain>
    </source>
</reference>
<keyword evidence="12" id="KW-1185">Reference proteome</keyword>
<feature type="chain" id="PRO_5045937524" evidence="9">
    <location>
        <begin position="24"/>
        <end position="467"/>
    </location>
</feature>
<evidence type="ECO:0000256" key="1">
    <source>
        <dbReference type="ARBA" id="ARBA00004651"/>
    </source>
</evidence>
<dbReference type="RefSeq" id="WP_011794270.1">
    <property type="nucleotide sequence ID" value="NZ_CP023687.1"/>
</dbReference>
<dbReference type="EMBL" id="CP127363">
    <property type="protein sequence ID" value="WIY47948.1"/>
    <property type="molecule type" value="Genomic_DNA"/>
</dbReference>
<keyword evidence="7" id="KW-0902">Two-component regulatory system</keyword>
<sequence length="467" mass="51233">MQLRLKLLLLSTLPILVALGCVAATARHQTLKLAQQERELVETAYLHSKETELRHYVQLAQSALARVAAEEADPVQRQRQALALLSRMQFGKDGYFFVYDREGNVLLDARQMGLSGVDLCDPGDPRSEAPANRILATARQGGGMVRYDWQKPSSQLMAPKLAYVTTLPGWEWILGTGLYLDDVQQTLRHIDRAAQENIDGTRQRIYGIAALCIVLIGLAGLALNLSDHRVASAKLRRLAQRVVSSQEEERVRVARELHDGVVQVLVSSKFLLETAQVQWAARAAHAPRDMLDHGLERLNDALLEIRRVSHGLRPALLDDLGLAPALALMAQEVEEQGAFSVRFVLRGPAGPLPTSHGTALFRIAQEAITNARMHAGASQVEVALRFTRWRVSLSVRDDGRGFDVQRVQRDGQGGIGLRNMRERIEGLGGRFAIASGRGGTRILAVLDRRDAPAAGLSAGIEPSQVPA</sequence>
<dbReference type="CDD" id="cd16917">
    <property type="entry name" value="HATPase_UhpB-NarQ-NarX-like"/>
    <property type="match status" value="1"/>
</dbReference>
<dbReference type="InterPro" id="IPR011712">
    <property type="entry name" value="Sig_transdc_His_kin_sub3_dim/P"/>
</dbReference>
<dbReference type="PANTHER" id="PTHR24421:SF37">
    <property type="entry name" value="SENSOR HISTIDINE KINASE NARS"/>
    <property type="match status" value="1"/>
</dbReference>
<evidence type="ECO:0000256" key="8">
    <source>
        <dbReference type="ARBA" id="ARBA00023136"/>
    </source>
</evidence>
<dbReference type="SUPFAM" id="SSF55874">
    <property type="entry name" value="ATPase domain of HSP90 chaperone/DNA topoisomerase II/histidine kinase"/>
    <property type="match status" value="1"/>
</dbReference>
<dbReference type="InterPro" id="IPR036890">
    <property type="entry name" value="HATPase_C_sf"/>
</dbReference>
<evidence type="ECO:0000313" key="11">
    <source>
        <dbReference type="EMBL" id="WIY47948.1"/>
    </source>
</evidence>
<evidence type="ECO:0000256" key="4">
    <source>
        <dbReference type="ARBA" id="ARBA00022692"/>
    </source>
</evidence>
<evidence type="ECO:0000256" key="9">
    <source>
        <dbReference type="SAM" id="SignalP"/>
    </source>
</evidence>
<dbReference type="InterPro" id="IPR033480">
    <property type="entry name" value="sCache_2"/>
</dbReference>
<dbReference type="PANTHER" id="PTHR24421">
    <property type="entry name" value="NITRATE/NITRITE SENSOR PROTEIN NARX-RELATED"/>
    <property type="match status" value="1"/>
</dbReference>
<dbReference type="Gene3D" id="3.30.450.20">
    <property type="entry name" value="PAS domain"/>
    <property type="match status" value="1"/>
</dbReference>
<dbReference type="Proteomes" id="UP001242732">
    <property type="component" value="Chromosome"/>
</dbReference>